<dbReference type="InterPro" id="IPR002525">
    <property type="entry name" value="Transp_IS110-like_N"/>
</dbReference>
<dbReference type="GO" id="GO:0004803">
    <property type="term" value="F:transposase activity"/>
    <property type="evidence" value="ECO:0007669"/>
    <property type="project" value="InterPro"/>
</dbReference>
<dbReference type="AlphaFoldDB" id="A0A2T6BU46"/>
<dbReference type="Pfam" id="PF01548">
    <property type="entry name" value="DEDD_Tnp_IS110"/>
    <property type="match status" value="1"/>
</dbReference>
<evidence type="ECO:0000259" key="2">
    <source>
        <dbReference type="Pfam" id="PF01548"/>
    </source>
</evidence>
<feature type="coiled-coil region" evidence="1">
    <location>
        <begin position="179"/>
        <end position="206"/>
    </location>
</feature>
<reference evidence="3 4" key="1">
    <citation type="submission" date="2018-04" db="EMBL/GenBank/DDBJ databases">
        <title>Genomic Encyclopedia of Archaeal and Bacterial Type Strains, Phase II (KMG-II): from individual species to whole genera.</title>
        <authorList>
            <person name="Goeker M."/>
        </authorList>
    </citation>
    <scope>NUCLEOTIDE SEQUENCE [LARGE SCALE GENOMIC DNA]</scope>
    <source>
        <strain evidence="3 4">DSM 45787</strain>
    </source>
</reference>
<dbReference type="GO" id="GO:0003677">
    <property type="term" value="F:DNA binding"/>
    <property type="evidence" value="ECO:0007669"/>
    <property type="project" value="InterPro"/>
</dbReference>
<dbReference type="EMBL" id="QBKR01000011">
    <property type="protein sequence ID" value="PTX59589.1"/>
    <property type="molecule type" value="Genomic_DNA"/>
</dbReference>
<accession>A0A2T6BU46</accession>
<dbReference type="InterPro" id="IPR047650">
    <property type="entry name" value="Transpos_IS110"/>
</dbReference>
<proteinExistence type="predicted"/>
<dbReference type="PANTHER" id="PTHR33055">
    <property type="entry name" value="TRANSPOSASE FOR INSERTION SEQUENCE ELEMENT IS1111A"/>
    <property type="match status" value="1"/>
</dbReference>
<dbReference type="Proteomes" id="UP000244240">
    <property type="component" value="Unassembled WGS sequence"/>
</dbReference>
<keyword evidence="1" id="KW-0175">Coiled coil</keyword>
<comment type="caution">
    <text evidence="3">The sequence shown here is derived from an EMBL/GenBank/DDBJ whole genome shotgun (WGS) entry which is preliminary data.</text>
</comment>
<evidence type="ECO:0000313" key="3">
    <source>
        <dbReference type="EMBL" id="PTX59589.1"/>
    </source>
</evidence>
<dbReference type="GO" id="GO:0006313">
    <property type="term" value="P:DNA transposition"/>
    <property type="evidence" value="ECO:0007669"/>
    <property type="project" value="InterPro"/>
</dbReference>
<protein>
    <submittedName>
        <fullName evidence="3">Transposase</fullName>
    </submittedName>
</protein>
<feature type="domain" description="Transposase IS110-like N-terminal" evidence="2">
    <location>
        <begin position="3"/>
        <end position="100"/>
    </location>
</feature>
<name>A0A2T6BU46_9BACL</name>
<evidence type="ECO:0000256" key="1">
    <source>
        <dbReference type="SAM" id="Coils"/>
    </source>
</evidence>
<keyword evidence="4" id="KW-1185">Reference proteome</keyword>
<dbReference type="PANTHER" id="PTHR33055:SF15">
    <property type="entry name" value="TRANSPOSASE-RELATED"/>
    <property type="match status" value="1"/>
</dbReference>
<gene>
    <name evidence="3" type="ORF">C8P63_11119</name>
</gene>
<sequence>MSDYHLPVTTFLEQHSYPVVVVNPLTAQWSKRSHLRKVKTDAQDAYHLAELFYKEEFSPSQPKQDSLSRLRLLTRHHEAMTTAYVQLKLQFQAILDQVFPLYPGVFSDLFCKTCLKMLHRYPTPSAVLEAGEEKLITEIHSLTACSRSEAWAQEKAKKMMTAAQNSPVLAICESHRVLVREMMELLSRHQEHLKQIETEMEAVARDIHEYDSIRSIPGVGDKIAATILSEVGEVDRFGPSPDWIPVFTFPESLSRPQTTSPNEGPNSCEGQCFSLSNVVFVENETAVYANSTTEKGWKANCIRWQ</sequence>
<organism evidence="3 4">
    <name type="scientific">Melghirimyces profundicolus</name>
    <dbReference type="NCBI Taxonomy" id="1242148"/>
    <lineage>
        <taxon>Bacteria</taxon>
        <taxon>Bacillati</taxon>
        <taxon>Bacillota</taxon>
        <taxon>Bacilli</taxon>
        <taxon>Bacillales</taxon>
        <taxon>Thermoactinomycetaceae</taxon>
        <taxon>Melghirimyces</taxon>
    </lineage>
</organism>
<evidence type="ECO:0000313" key="4">
    <source>
        <dbReference type="Proteomes" id="UP000244240"/>
    </source>
</evidence>